<evidence type="ECO:0000256" key="2">
    <source>
        <dbReference type="ARBA" id="ARBA00022771"/>
    </source>
</evidence>
<evidence type="ECO:0000256" key="1">
    <source>
        <dbReference type="ARBA" id="ARBA00022723"/>
    </source>
</evidence>
<keyword evidence="8" id="KW-1185">Reference proteome</keyword>
<evidence type="ECO:0000313" key="8">
    <source>
        <dbReference type="Proteomes" id="UP000295252"/>
    </source>
</evidence>
<dbReference type="AlphaFoldDB" id="A0A068TWH1"/>
<evidence type="ECO:0000256" key="4">
    <source>
        <dbReference type="PROSITE-ProRule" id="PRU00047"/>
    </source>
</evidence>
<feature type="domain" description="CCHC-type" evidence="6">
    <location>
        <begin position="343"/>
        <end position="359"/>
    </location>
</feature>
<reference evidence="8" key="1">
    <citation type="journal article" date="2014" name="Science">
        <title>The coffee genome provides insight into the convergent evolution of caffeine biosynthesis.</title>
        <authorList>
            <person name="Denoeud F."/>
            <person name="Carretero-Paulet L."/>
            <person name="Dereeper A."/>
            <person name="Droc G."/>
            <person name="Guyot R."/>
            <person name="Pietrella M."/>
            <person name="Zheng C."/>
            <person name="Alberti A."/>
            <person name="Anthony F."/>
            <person name="Aprea G."/>
            <person name="Aury J.M."/>
            <person name="Bento P."/>
            <person name="Bernard M."/>
            <person name="Bocs S."/>
            <person name="Campa C."/>
            <person name="Cenci A."/>
            <person name="Combes M.C."/>
            <person name="Crouzillat D."/>
            <person name="Da Silva C."/>
            <person name="Daddiego L."/>
            <person name="De Bellis F."/>
            <person name="Dussert S."/>
            <person name="Garsmeur O."/>
            <person name="Gayraud T."/>
            <person name="Guignon V."/>
            <person name="Jahn K."/>
            <person name="Jamilloux V."/>
            <person name="Joet T."/>
            <person name="Labadie K."/>
            <person name="Lan T."/>
            <person name="Leclercq J."/>
            <person name="Lepelley M."/>
            <person name="Leroy T."/>
            <person name="Li L.T."/>
            <person name="Librado P."/>
            <person name="Lopez L."/>
            <person name="Munoz A."/>
            <person name="Noel B."/>
            <person name="Pallavicini A."/>
            <person name="Perrotta G."/>
            <person name="Poncet V."/>
            <person name="Pot D."/>
            <person name="Priyono X."/>
            <person name="Rigoreau M."/>
            <person name="Rouard M."/>
            <person name="Rozas J."/>
            <person name="Tranchant-Dubreuil C."/>
            <person name="VanBuren R."/>
            <person name="Zhang Q."/>
            <person name="Andrade A.C."/>
            <person name="Argout X."/>
            <person name="Bertrand B."/>
            <person name="de Kochko A."/>
            <person name="Graziosi G."/>
            <person name="Henry R.J."/>
            <person name="Jayarama X."/>
            <person name="Ming R."/>
            <person name="Nagai C."/>
            <person name="Rounsley S."/>
            <person name="Sankoff D."/>
            <person name="Giuliano G."/>
            <person name="Albert V.A."/>
            <person name="Wincker P."/>
            <person name="Lashermes P."/>
        </authorList>
    </citation>
    <scope>NUCLEOTIDE SEQUENCE [LARGE SCALE GENOMIC DNA]</scope>
    <source>
        <strain evidence="8">cv. DH200-94</strain>
    </source>
</reference>
<keyword evidence="3" id="KW-0862">Zinc</keyword>
<dbReference type="EMBL" id="HG739089">
    <property type="protein sequence ID" value="CDP00294.1"/>
    <property type="molecule type" value="Genomic_DNA"/>
</dbReference>
<keyword evidence="1" id="KW-0479">Metal-binding</keyword>
<evidence type="ECO:0000259" key="6">
    <source>
        <dbReference type="PROSITE" id="PS50158"/>
    </source>
</evidence>
<name>A0A068TWH1_COFCA</name>
<dbReference type="GO" id="GO:0003676">
    <property type="term" value="F:nucleic acid binding"/>
    <property type="evidence" value="ECO:0007669"/>
    <property type="project" value="InterPro"/>
</dbReference>
<dbReference type="OrthoDB" id="8026949at2759"/>
<dbReference type="STRING" id="49390.A0A068TWH1"/>
<dbReference type="Pfam" id="PF13696">
    <property type="entry name" value="zf-CCHC_2"/>
    <property type="match status" value="1"/>
</dbReference>
<dbReference type="InterPro" id="IPR051714">
    <property type="entry name" value="Znf_CCHC_NABP"/>
</dbReference>
<keyword evidence="2 4" id="KW-0863">Zinc-finger</keyword>
<gene>
    <name evidence="7" type="ORF">GSCOC_T00032185001</name>
</gene>
<dbReference type="SUPFAM" id="SSF57756">
    <property type="entry name" value="Retrovirus zinc finger-like domains"/>
    <property type="match status" value="2"/>
</dbReference>
<protein>
    <recommendedName>
        <fullName evidence="6">CCHC-type domain-containing protein</fullName>
    </recommendedName>
</protein>
<evidence type="ECO:0000313" key="7">
    <source>
        <dbReference type="EMBL" id="CDP00294.1"/>
    </source>
</evidence>
<accession>A0A068TWH1</accession>
<dbReference type="PROSITE" id="PS50158">
    <property type="entry name" value="ZF_CCHC"/>
    <property type="match status" value="2"/>
</dbReference>
<dbReference type="SMART" id="SM00343">
    <property type="entry name" value="ZnF_C2HC"/>
    <property type="match status" value="4"/>
</dbReference>
<dbReference type="FunCoup" id="A0A068TWH1">
    <property type="interactions" value="187"/>
</dbReference>
<dbReference type="Proteomes" id="UP000295252">
    <property type="component" value="Chromosome III"/>
</dbReference>
<dbReference type="InterPro" id="IPR001878">
    <property type="entry name" value="Znf_CCHC"/>
</dbReference>
<feature type="region of interest" description="Disordered" evidence="5">
    <location>
        <begin position="44"/>
        <end position="70"/>
    </location>
</feature>
<proteinExistence type="predicted"/>
<evidence type="ECO:0000256" key="3">
    <source>
        <dbReference type="ARBA" id="ARBA00022833"/>
    </source>
</evidence>
<dbReference type="InterPro" id="IPR036875">
    <property type="entry name" value="Znf_CCHC_sf"/>
</dbReference>
<dbReference type="PANTHER" id="PTHR23002">
    <property type="entry name" value="ZINC FINGER CCHC DOMAIN CONTAINING PROTEIN"/>
    <property type="match status" value="1"/>
</dbReference>
<dbReference type="GO" id="GO:0008270">
    <property type="term" value="F:zinc ion binding"/>
    <property type="evidence" value="ECO:0007669"/>
    <property type="project" value="UniProtKB-KW"/>
</dbReference>
<dbReference type="Gramene" id="CDP00294">
    <property type="protein sequence ID" value="CDP00294"/>
    <property type="gene ID" value="GSCOC_T00032185001"/>
</dbReference>
<dbReference type="Gene3D" id="4.10.60.10">
    <property type="entry name" value="Zinc finger, CCHC-type"/>
    <property type="match status" value="2"/>
</dbReference>
<dbReference type="InParanoid" id="A0A068TWH1"/>
<organism evidence="7 8">
    <name type="scientific">Coffea canephora</name>
    <name type="common">Robusta coffee</name>
    <dbReference type="NCBI Taxonomy" id="49390"/>
    <lineage>
        <taxon>Eukaryota</taxon>
        <taxon>Viridiplantae</taxon>
        <taxon>Streptophyta</taxon>
        <taxon>Embryophyta</taxon>
        <taxon>Tracheophyta</taxon>
        <taxon>Spermatophyta</taxon>
        <taxon>Magnoliopsida</taxon>
        <taxon>eudicotyledons</taxon>
        <taxon>Gunneridae</taxon>
        <taxon>Pentapetalae</taxon>
        <taxon>asterids</taxon>
        <taxon>lamiids</taxon>
        <taxon>Gentianales</taxon>
        <taxon>Rubiaceae</taxon>
        <taxon>Ixoroideae</taxon>
        <taxon>Gardenieae complex</taxon>
        <taxon>Bertiereae - Coffeeae clade</taxon>
        <taxon>Coffeeae</taxon>
        <taxon>Coffea</taxon>
    </lineage>
</organism>
<sequence>MYSSALRVNIVVLQCHRKPNNKHLQYWIVPHSKRKFSLVSHQTPISSSFKPDDSSNSPSPPKPHQSQQLGYDPPEEFFGLSVDPQPRKILSGSLKPRSWFGPNGQYIRELPCPSCRGRGYTPCTECGIERSRADCSLCNGKGLIACPQCLGDCVIWEESIDEQPWEKAHSVSPLKVKEDDEVDNLDIKLNVKRKTKRVYNSPSPEVNLKISRSLKSLNAKTGLFSRRMKIIHSDPLLRAQRSAAIKKVKGTPAARRQASEAMKKYFRDPENRQRRSIAMKGVKFYCQNCGREGHRRNYCPEVQNELRDRQLTCGLCGEKGHNRRTCRKSKSSERKRLVSKEHRCRICGQTGHNRRSCPQEKIAEVSIVATSKNSVPTKRSYICRLCRVKGHNIRTCPLQKR</sequence>
<feature type="compositionally biased region" description="Low complexity" evidence="5">
    <location>
        <begin position="44"/>
        <end position="57"/>
    </location>
</feature>
<dbReference type="InterPro" id="IPR025829">
    <property type="entry name" value="Zn_knuckle_CX2CX3GHX4C"/>
</dbReference>
<feature type="domain" description="CCHC-type" evidence="6">
    <location>
        <begin position="286"/>
        <end position="301"/>
    </location>
</feature>
<dbReference type="OMA" id="KNCGREG"/>
<dbReference type="PhylomeDB" id="A0A068TWH1"/>
<evidence type="ECO:0000256" key="5">
    <source>
        <dbReference type="SAM" id="MobiDB-lite"/>
    </source>
</evidence>